<keyword evidence="2" id="KW-1185">Reference proteome</keyword>
<dbReference type="AlphaFoldDB" id="A0ABD2ILF9"/>
<comment type="caution">
    <text evidence="1">The sequence shown here is derived from an EMBL/GenBank/DDBJ whole genome shotgun (WGS) entry which is preliminary data.</text>
</comment>
<accession>A0ABD2ILF9</accession>
<proteinExistence type="predicted"/>
<reference evidence="1 2" key="1">
    <citation type="submission" date="2024-10" db="EMBL/GenBank/DDBJ databases">
        <authorList>
            <person name="Kim D."/>
        </authorList>
    </citation>
    <scope>NUCLEOTIDE SEQUENCE [LARGE SCALE GENOMIC DNA]</scope>
    <source>
        <strain evidence="1">BH-2024</strain>
    </source>
</reference>
<gene>
    <name evidence="1" type="ORF">niasHT_034554</name>
</gene>
<name>A0ABD2ILF9_9BILA</name>
<evidence type="ECO:0000313" key="1">
    <source>
        <dbReference type="EMBL" id="KAL3079996.1"/>
    </source>
</evidence>
<evidence type="ECO:0008006" key="3">
    <source>
        <dbReference type="Google" id="ProtNLM"/>
    </source>
</evidence>
<dbReference type="Proteomes" id="UP001620626">
    <property type="component" value="Unassembled WGS sequence"/>
</dbReference>
<organism evidence="1 2">
    <name type="scientific">Heterodera trifolii</name>
    <dbReference type="NCBI Taxonomy" id="157864"/>
    <lineage>
        <taxon>Eukaryota</taxon>
        <taxon>Metazoa</taxon>
        <taxon>Ecdysozoa</taxon>
        <taxon>Nematoda</taxon>
        <taxon>Chromadorea</taxon>
        <taxon>Rhabditida</taxon>
        <taxon>Tylenchina</taxon>
        <taxon>Tylenchomorpha</taxon>
        <taxon>Tylenchoidea</taxon>
        <taxon>Heteroderidae</taxon>
        <taxon>Heteroderinae</taxon>
        <taxon>Heterodera</taxon>
    </lineage>
</organism>
<sequence length="158" mass="18459">MSDPVPDKRINKKKLENIERLRHTKLKLWRKLRCVSGEKLKNIRATPKQLNQLKRTAVLVKRTLVGMVNSNNCWKAPNECQSLRIKLKLPCCQEVTHGLHRISQLPKTNKDMRLRQNKQTACQRTIAMLQTPFLASKVRQIIVQRDENVEKKETTITN</sequence>
<evidence type="ECO:0000313" key="2">
    <source>
        <dbReference type="Proteomes" id="UP001620626"/>
    </source>
</evidence>
<dbReference type="EMBL" id="JBICBT010001175">
    <property type="protein sequence ID" value="KAL3079996.1"/>
    <property type="molecule type" value="Genomic_DNA"/>
</dbReference>
<protein>
    <recommendedName>
        <fullName evidence="3">60S ribosomal protein L35</fullName>
    </recommendedName>
</protein>